<name>A0A2W6ICG4_STEMA</name>
<reference evidence="2 3" key="1">
    <citation type="submission" date="2016-05" db="EMBL/GenBank/DDBJ databases">
        <authorList>
            <person name="Lavstsen T."/>
            <person name="Jespersen J.S."/>
        </authorList>
    </citation>
    <scope>NUCLEOTIDE SEQUENCE [LARGE SCALE GENOMIC DNA]</scope>
    <source>
        <strain evidence="2 3">SM-5815</strain>
    </source>
</reference>
<keyword evidence="1" id="KW-0732">Signal</keyword>
<proteinExistence type="predicted"/>
<evidence type="ECO:0000256" key="1">
    <source>
        <dbReference type="SAM" id="SignalP"/>
    </source>
</evidence>
<sequence length="212" mass="21820">MKTSVLPLILAATLVAATPVLAQDTPSTEQAQAKAEKPRTDKKRLLKSGALGCVGGGALAYLTGKKDKALAACAVGAAVGSVASYRKQMDEARELQQEAQAAGMTATVSTKEATAKSGEKVEALDSVAIAYDPASMSARDPKTVAVLDKIATLAQRSKEPLTIAVEGRDQKACKIPLAELHARSAFPPATAVDNCGKGKPQILITPVPDVSA</sequence>
<comment type="caution">
    <text evidence="2">The sequence shown here is derived from an EMBL/GenBank/DDBJ whole genome shotgun (WGS) entry which is preliminary data.</text>
</comment>
<dbReference type="RefSeq" id="WP_111112118.1">
    <property type="nucleotide sequence ID" value="NZ_LXXM01000124.1"/>
</dbReference>
<dbReference type="AlphaFoldDB" id="A0A2W6ICG4"/>
<feature type="signal peptide" evidence="1">
    <location>
        <begin position="1"/>
        <end position="22"/>
    </location>
</feature>
<protein>
    <recommendedName>
        <fullName evidence="4">Glycine zipper 2TM domain-containing protein</fullName>
    </recommendedName>
</protein>
<feature type="chain" id="PRO_5016035809" description="Glycine zipper 2TM domain-containing protein" evidence="1">
    <location>
        <begin position="23"/>
        <end position="212"/>
    </location>
</feature>
<organism evidence="2 3">
    <name type="scientific">Stenotrophomonas maltophilia</name>
    <name type="common">Pseudomonas maltophilia</name>
    <name type="synonym">Xanthomonas maltophilia</name>
    <dbReference type="NCBI Taxonomy" id="40324"/>
    <lineage>
        <taxon>Bacteria</taxon>
        <taxon>Pseudomonadati</taxon>
        <taxon>Pseudomonadota</taxon>
        <taxon>Gammaproteobacteria</taxon>
        <taxon>Lysobacterales</taxon>
        <taxon>Lysobacteraceae</taxon>
        <taxon>Stenotrophomonas</taxon>
        <taxon>Stenotrophomonas maltophilia group</taxon>
    </lineage>
</organism>
<dbReference type="EMBL" id="LXXM01000124">
    <property type="protein sequence ID" value="PZS93370.1"/>
    <property type="molecule type" value="Genomic_DNA"/>
</dbReference>
<evidence type="ECO:0000313" key="3">
    <source>
        <dbReference type="Proteomes" id="UP000249614"/>
    </source>
</evidence>
<accession>A0A2W6ICG4</accession>
<gene>
    <name evidence="2" type="ORF">A7X83_06135</name>
</gene>
<evidence type="ECO:0000313" key="2">
    <source>
        <dbReference type="EMBL" id="PZS93370.1"/>
    </source>
</evidence>
<dbReference type="Proteomes" id="UP000249614">
    <property type="component" value="Unassembled WGS sequence"/>
</dbReference>
<evidence type="ECO:0008006" key="4">
    <source>
        <dbReference type="Google" id="ProtNLM"/>
    </source>
</evidence>